<comment type="caution">
    <text evidence="2">The sequence shown here is derived from an EMBL/GenBank/DDBJ whole genome shotgun (WGS) entry which is preliminary data.</text>
</comment>
<dbReference type="Proteomes" id="UP001319870">
    <property type="component" value="Unassembled WGS sequence"/>
</dbReference>
<name>A0ABS7ZE38_9MICO</name>
<feature type="coiled-coil region" evidence="1">
    <location>
        <begin position="8"/>
        <end position="35"/>
    </location>
</feature>
<evidence type="ECO:0000313" key="2">
    <source>
        <dbReference type="EMBL" id="MCA5892732.1"/>
    </source>
</evidence>
<dbReference type="EMBL" id="JAIXCQ010000003">
    <property type="protein sequence ID" value="MCA5892732.1"/>
    <property type="molecule type" value="Genomic_DNA"/>
</dbReference>
<keyword evidence="3" id="KW-1185">Reference proteome</keyword>
<sequence length="256" mass="27600">MPPTREQLDAARQEVAALDAERTALVEERRRLQRVLGEQAGKSVMSLAKVEKTNGTPSFVAGVRLLQRVHRRAANPAHGIDGAGAIFADPARTEEFVRSHGVPATVAPAAGPGTGALVVIHAFHGVVGLVELRQGDRVRHLDPAGEDPGDIRPAATYDPEFPAPASLSTLCSWSVTLSSHISRPYVQLIWVEAHDGPVLVAVDVDPERIPVLQPEWDLRLGSLFDSAHARMLLQPYRAGALANRVPGGTFRPEETR</sequence>
<protein>
    <submittedName>
        <fullName evidence="2">Uncharacterized protein</fullName>
    </submittedName>
</protein>
<gene>
    <name evidence="2" type="ORF">LEP48_05110</name>
</gene>
<evidence type="ECO:0000256" key="1">
    <source>
        <dbReference type="SAM" id="Coils"/>
    </source>
</evidence>
<dbReference type="RefSeq" id="WP_225564509.1">
    <property type="nucleotide sequence ID" value="NZ_JAIXCQ010000003.1"/>
</dbReference>
<organism evidence="2 3">
    <name type="scientific">Isoptericola luteus</name>
    <dbReference type="NCBI Taxonomy" id="2879484"/>
    <lineage>
        <taxon>Bacteria</taxon>
        <taxon>Bacillati</taxon>
        <taxon>Actinomycetota</taxon>
        <taxon>Actinomycetes</taxon>
        <taxon>Micrococcales</taxon>
        <taxon>Promicromonosporaceae</taxon>
        <taxon>Isoptericola</taxon>
    </lineage>
</organism>
<proteinExistence type="predicted"/>
<reference evidence="2 3" key="1">
    <citation type="submission" date="2021-09" db="EMBL/GenBank/DDBJ databases">
        <title>Isoptericola luteus sp. nov., a novel bacterium isolated from Harbin, the capital city of Heilongjiang province.</title>
        <authorList>
            <person name="Li J."/>
        </authorList>
    </citation>
    <scope>NUCLEOTIDE SEQUENCE [LARGE SCALE GENOMIC DNA]</scope>
    <source>
        <strain evidence="2 3">NEAU-Y5</strain>
    </source>
</reference>
<accession>A0ABS7ZE38</accession>
<evidence type="ECO:0000313" key="3">
    <source>
        <dbReference type="Proteomes" id="UP001319870"/>
    </source>
</evidence>
<keyword evidence="1" id="KW-0175">Coiled coil</keyword>